<gene>
    <name evidence="4" type="ordered locus">Celal_0312</name>
</gene>
<dbReference type="STRING" id="688270.Celal_0312"/>
<evidence type="ECO:0000256" key="1">
    <source>
        <dbReference type="ARBA" id="ARBA00038494"/>
    </source>
</evidence>
<dbReference type="Pfam" id="PF00535">
    <property type="entry name" value="Glycos_transf_2"/>
    <property type="match status" value="1"/>
</dbReference>
<feature type="transmembrane region" description="Helical" evidence="2">
    <location>
        <begin position="230"/>
        <end position="249"/>
    </location>
</feature>
<organism evidence="4 5">
    <name type="scientific">Cellulophaga algicola (strain DSM 14237 / IC166 / ACAM 630)</name>
    <dbReference type="NCBI Taxonomy" id="688270"/>
    <lineage>
        <taxon>Bacteria</taxon>
        <taxon>Pseudomonadati</taxon>
        <taxon>Bacteroidota</taxon>
        <taxon>Flavobacteriia</taxon>
        <taxon>Flavobacteriales</taxon>
        <taxon>Flavobacteriaceae</taxon>
        <taxon>Cellulophaga</taxon>
    </lineage>
</organism>
<evidence type="ECO:0000313" key="5">
    <source>
        <dbReference type="Proteomes" id="UP000008634"/>
    </source>
</evidence>
<dbReference type="OrthoDB" id="9815923at2"/>
<dbReference type="GO" id="GO:0016740">
    <property type="term" value="F:transferase activity"/>
    <property type="evidence" value="ECO:0007669"/>
    <property type="project" value="UniProtKB-KW"/>
</dbReference>
<sequence length="254" mass="30189">MKNKIKITSLLITYNEEKFIKKFIESMSFADELIIIDSFSSDQTVAIIKEYPNVKLYQRVFDDFSSQKNYAIEKASNDWIIFFDADEEITPLLKEEIMNTIELAPNEVAFWVYRTTYYMGKLIKHSGLQNDKVIRLFKKEECRYNGNLVHEEIKANGTVGKLKNKINHYSYKGIDDIFRKRNKYANLQAIKLFEKGKKPNLFHFIIKPAFRFFSHYILKKGFLDGFQGFMIAYVYGYTVFMRYVKLWLLRNNLN</sequence>
<keyword evidence="4" id="KW-0808">Transferase</keyword>
<keyword evidence="5" id="KW-1185">Reference proteome</keyword>
<feature type="domain" description="Glycosyltransferase 2-like" evidence="3">
    <location>
        <begin position="11"/>
        <end position="128"/>
    </location>
</feature>
<accession>E6X9B8</accession>
<evidence type="ECO:0000259" key="3">
    <source>
        <dbReference type="Pfam" id="PF00535"/>
    </source>
</evidence>
<dbReference type="CDD" id="cd02511">
    <property type="entry name" value="Beta4Glucosyltransferase"/>
    <property type="match status" value="1"/>
</dbReference>
<dbReference type="HOGENOM" id="CLU_065962_1_0_10"/>
<keyword evidence="2" id="KW-1133">Transmembrane helix</keyword>
<comment type="similarity">
    <text evidence="1">Belongs to the glycosyltransferase 2 family. WaaE/KdtX subfamily.</text>
</comment>
<evidence type="ECO:0000313" key="4">
    <source>
        <dbReference type="EMBL" id="ADV47657.1"/>
    </source>
</evidence>
<keyword evidence="2" id="KW-0472">Membrane</keyword>
<dbReference type="InterPro" id="IPR029044">
    <property type="entry name" value="Nucleotide-diphossugar_trans"/>
</dbReference>
<dbReference type="RefSeq" id="WP_013549152.1">
    <property type="nucleotide sequence ID" value="NC_014934.1"/>
</dbReference>
<dbReference type="SUPFAM" id="SSF53448">
    <property type="entry name" value="Nucleotide-diphospho-sugar transferases"/>
    <property type="match status" value="1"/>
</dbReference>
<dbReference type="AlphaFoldDB" id="E6X9B8"/>
<dbReference type="KEGG" id="cao:Celal_0312"/>
<name>E6X9B8_CELAD</name>
<dbReference type="InterPro" id="IPR001173">
    <property type="entry name" value="Glyco_trans_2-like"/>
</dbReference>
<dbReference type="PANTHER" id="PTHR43630">
    <property type="entry name" value="POLY-BETA-1,6-N-ACETYL-D-GLUCOSAMINE SYNTHASE"/>
    <property type="match status" value="1"/>
</dbReference>
<protein>
    <submittedName>
        <fullName evidence="4">Glycosyl transferase family 2</fullName>
    </submittedName>
</protein>
<reference evidence="4 5" key="1">
    <citation type="journal article" date="2010" name="Stand. Genomic Sci.">
        <title>Complete genome sequence of Cellulophaga algicola type strain (IC166).</title>
        <authorList>
            <person name="Abt B."/>
            <person name="Lu M."/>
            <person name="Misra M."/>
            <person name="Han C."/>
            <person name="Nolan M."/>
            <person name="Lucas S."/>
            <person name="Hammon N."/>
            <person name="Deshpande S."/>
            <person name="Cheng J.F."/>
            <person name="Tapia R."/>
            <person name="Goodwin L."/>
            <person name="Pitluck S."/>
            <person name="Liolios K."/>
            <person name="Pagani I."/>
            <person name="Ivanova N."/>
            <person name="Mavromatis K."/>
            <person name="Ovchinikova G."/>
            <person name="Pati A."/>
            <person name="Chen A."/>
            <person name="Palaniappan K."/>
            <person name="Land M."/>
            <person name="Hauser L."/>
            <person name="Chang Y.J."/>
            <person name="Jeffries C.D."/>
            <person name="Detter J.C."/>
            <person name="Brambilla E."/>
            <person name="Rohde M."/>
            <person name="Tindall B.J."/>
            <person name="Goker M."/>
            <person name="Woyke T."/>
            <person name="Bristow J."/>
            <person name="Eisen J.A."/>
            <person name="Markowitz V."/>
            <person name="Hugenholtz P."/>
            <person name="Kyrpides N.C."/>
            <person name="Klenk H.P."/>
            <person name="Lapidus A."/>
        </authorList>
    </citation>
    <scope>NUCLEOTIDE SEQUENCE [LARGE SCALE GENOMIC DNA]</scope>
    <source>
        <strain evidence="5">DSM 14237 / IC166 / ACAM 630</strain>
    </source>
</reference>
<proteinExistence type="inferred from homology"/>
<dbReference type="EMBL" id="CP002453">
    <property type="protein sequence ID" value="ADV47657.1"/>
    <property type="molecule type" value="Genomic_DNA"/>
</dbReference>
<dbReference type="eggNOG" id="COG0463">
    <property type="taxonomic scope" value="Bacteria"/>
</dbReference>
<dbReference type="Proteomes" id="UP000008634">
    <property type="component" value="Chromosome"/>
</dbReference>
<dbReference type="PANTHER" id="PTHR43630:SF2">
    <property type="entry name" value="GLYCOSYLTRANSFERASE"/>
    <property type="match status" value="1"/>
</dbReference>
<dbReference type="Gene3D" id="3.90.550.10">
    <property type="entry name" value="Spore Coat Polysaccharide Biosynthesis Protein SpsA, Chain A"/>
    <property type="match status" value="1"/>
</dbReference>
<keyword evidence="2" id="KW-0812">Transmembrane</keyword>
<evidence type="ECO:0000256" key="2">
    <source>
        <dbReference type="SAM" id="Phobius"/>
    </source>
</evidence>